<dbReference type="Pfam" id="PF02309">
    <property type="entry name" value="AUX_IAA"/>
    <property type="match status" value="1"/>
</dbReference>
<proteinExistence type="inferred from homology"/>
<keyword evidence="1" id="KW-0678">Repressor</keyword>
<comment type="subunit">
    <text evidence="1">Homodimers and heterodimers.</text>
</comment>
<protein>
    <recommendedName>
        <fullName evidence="1">Auxin-responsive protein</fullName>
    </recommendedName>
</protein>
<keyword evidence="1" id="KW-0804">Transcription</keyword>
<dbReference type="GO" id="GO:0006355">
    <property type="term" value="P:regulation of DNA-templated transcription"/>
    <property type="evidence" value="ECO:0007669"/>
    <property type="project" value="InterPro"/>
</dbReference>
<dbReference type="GO" id="GO:0005634">
    <property type="term" value="C:nucleus"/>
    <property type="evidence" value="ECO:0007669"/>
    <property type="project" value="UniProtKB-SubCell"/>
</dbReference>
<dbReference type="GO" id="GO:0009734">
    <property type="term" value="P:auxin-activated signaling pathway"/>
    <property type="evidence" value="ECO:0007669"/>
    <property type="project" value="UniProtKB-UniRule"/>
</dbReference>
<comment type="function">
    <text evidence="1">Aux/IAA proteins are short-lived transcriptional factors that function as repressors of early auxin response genes at low auxin concentrations.</text>
</comment>
<accession>A0A061F201</accession>
<dbReference type="Gramene" id="EOY11071">
    <property type="protein sequence ID" value="EOY11071"/>
    <property type="gene ID" value="TCM_026344"/>
</dbReference>
<dbReference type="SUPFAM" id="SSF54277">
    <property type="entry name" value="CAD &amp; PB1 domains"/>
    <property type="match status" value="1"/>
</dbReference>
<dbReference type="Gramene" id="Tc05v2_t023460.1">
    <property type="protein sequence ID" value="Tc05v2_p023460.1"/>
    <property type="gene ID" value="Tc05v2_g023460"/>
</dbReference>
<evidence type="ECO:0000313" key="4">
    <source>
        <dbReference type="EMBL" id="EOY11071.1"/>
    </source>
</evidence>
<comment type="subcellular location">
    <subcellularLocation>
        <location evidence="1">Nucleus</location>
    </subcellularLocation>
</comment>
<feature type="domain" description="AUX/IAA" evidence="3">
    <location>
        <begin position="12"/>
        <end position="143"/>
    </location>
</feature>
<dbReference type="OrthoDB" id="1926344at2759"/>
<keyword evidence="5" id="KW-1185">Reference proteome</keyword>
<evidence type="ECO:0000256" key="1">
    <source>
        <dbReference type="RuleBase" id="RU004549"/>
    </source>
</evidence>
<dbReference type="SMR" id="A0A061F201"/>
<dbReference type="PANTHER" id="PTHR31734:SF247">
    <property type="entry name" value="AUXIN-RESPONSIVE PROTEIN"/>
    <property type="match status" value="1"/>
</dbReference>
<evidence type="ECO:0000256" key="2">
    <source>
        <dbReference type="SAM" id="MobiDB-lite"/>
    </source>
</evidence>
<comment type="similarity">
    <text evidence="1">Belongs to the Aux/IAA family.</text>
</comment>
<gene>
    <name evidence="4" type="ORF">TCM_026344</name>
</gene>
<dbReference type="InterPro" id="IPR033389">
    <property type="entry name" value="AUX/IAA_dom"/>
</dbReference>
<dbReference type="PANTHER" id="PTHR31734">
    <property type="entry name" value="AUXIN-RESPONSIVE PROTEIN IAA17"/>
    <property type="match status" value="1"/>
</dbReference>
<dbReference type="AlphaFoldDB" id="A0A061F201"/>
<feature type="compositionally biased region" description="Polar residues" evidence="2">
    <location>
        <begin position="22"/>
        <end position="31"/>
    </location>
</feature>
<organism evidence="4 5">
    <name type="scientific">Theobroma cacao</name>
    <name type="common">Cacao</name>
    <name type="synonym">Cocoa</name>
    <dbReference type="NCBI Taxonomy" id="3641"/>
    <lineage>
        <taxon>Eukaryota</taxon>
        <taxon>Viridiplantae</taxon>
        <taxon>Streptophyta</taxon>
        <taxon>Embryophyta</taxon>
        <taxon>Tracheophyta</taxon>
        <taxon>Spermatophyta</taxon>
        <taxon>Magnoliopsida</taxon>
        <taxon>eudicotyledons</taxon>
        <taxon>Gunneridae</taxon>
        <taxon>Pentapetalae</taxon>
        <taxon>rosids</taxon>
        <taxon>malvids</taxon>
        <taxon>Malvales</taxon>
        <taxon>Malvaceae</taxon>
        <taxon>Byttnerioideae</taxon>
        <taxon>Theobroma</taxon>
    </lineage>
</organism>
<dbReference type="Proteomes" id="UP000026915">
    <property type="component" value="Chromosome 5"/>
</dbReference>
<evidence type="ECO:0000313" key="5">
    <source>
        <dbReference type="Proteomes" id="UP000026915"/>
    </source>
</evidence>
<evidence type="ECO:0000259" key="3">
    <source>
        <dbReference type="Pfam" id="PF02309"/>
    </source>
</evidence>
<feature type="compositionally biased region" description="Polar residues" evidence="2">
    <location>
        <begin position="43"/>
        <end position="52"/>
    </location>
</feature>
<sequence length="175" mass="19447">MAFEKDLNLDATALRLGLPGTSEEQTSASGKSNKRALPDMNEESVSGDNSNVADARKCDQETAPPSKAQVVGWPPIRSYRKNCLQPKKTEAEAAGIYVKVSMDGAPYLRKIDLKVYKGYPELLKALEDMFKFKVNIQRGKDTMDQNLYPPMKIKMVTGCWLEMFHGKCSQIPAKG</sequence>
<reference evidence="4 5" key="1">
    <citation type="journal article" date="2013" name="Genome Biol.">
        <title>The genome sequence of the most widely cultivated cacao type and its use to identify candidate genes regulating pod color.</title>
        <authorList>
            <person name="Motamayor J.C."/>
            <person name="Mockaitis K."/>
            <person name="Schmutz J."/>
            <person name="Haiminen N."/>
            <person name="Iii D.L."/>
            <person name="Cornejo O."/>
            <person name="Findley S.D."/>
            <person name="Zheng P."/>
            <person name="Utro F."/>
            <person name="Royaert S."/>
            <person name="Saski C."/>
            <person name="Jenkins J."/>
            <person name="Podicheti R."/>
            <person name="Zhao M."/>
            <person name="Scheffler B.E."/>
            <person name="Stack J.C."/>
            <person name="Feltus F.A."/>
            <person name="Mustiga G.M."/>
            <person name="Amores F."/>
            <person name="Phillips W."/>
            <person name="Marelli J.P."/>
            <person name="May G.D."/>
            <person name="Shapiro H."/>
            <person name="Ma J."/>
            <person name="Bustamante C.D."/>
            <person name="Schnell R.J."/>
            <person name="Main D."/>
            <person name="Gilbert D."/>
            <person name="Parida L."/>
            <person name="Kuhn D.N."/>
        </authorList>
    </citation>
    <scope>NUCLEOTIDE SEQUENCE [LARGE SCALE GENOMIC DNA]</scope>
    <source>
        <strain evidence="5">cv. Matina 1-6</strain>
    </source>
</reference>
<dbReference type="EMBL" id="CM001883">
    <property type="protein sequence ID" value="EOY11071.1"/>
    <property type="molecule type" value="Genomic_DNA"/>
</dbReference>
<feature type="region of interest" description="Disordered" evidence="2">
    <location>
        <begin position="1"/>
        <end position="68"/>
    </location>
</feature>
<name>A0A061F201_THECC</name>
<dbReference type="InterPro" id="IPR003311">
    <property type="entry name" value="AUX_IAA"/>
</dbReference>
<dbReference type="Gene3D" id="3.10.20.90">
    <property type="entry name" value="Phosphatidylinositol 3-kinase Catalytic Subunit, Chain A, domain 1"/>
    <property type="match status" value="1"/>
</dbReference>
<keyword evidence="1" id="KW-0805">Transcription regulation</keyword>
<keyword evidence="1" id="KW-0927">Auxin signaling pathway</keyword>
<keyword evidence="1" id="KW-0539">Nucleus</keyword>